<accession>A0AA51X839</accession>
<proteinExistence type="predicted"/>
<dbReference type="EMBL" id="CP133548">
    <property type="protein sequence ID" value="WMS88883.1"/>
    <property type="molecule type" value="Genomic_DNA"/>
</dbReference>
<gene>
    <name evidence="2" type="ORF">Q9312_08190</name>
</gene>
<dbReference type="InterPro" id="IPR050767">
    <property type="entry name" value="Sel1_AlgK"/>
</dbReference>
<evidence type="ECO:0000256" key="1">
    <source>
        <dbReference type="SAM" id="SignalP"/>
    </source>
</evidence>
<dbReference type="SUPFAM" id="SSF81901">
    <property type="entry name" value="HCP-like"/>
    <property type="match status" value="1"/>
</dbReference>
<keyword evidence="1" id="KW-0732">Signal</keyword>
<feature type="chain" id="PRO_5041392320" evidence="1">
    <location>
        <begin position="28"/>
        <end position="166"/>
    </location>
</feature>
<evidence type="ECO:0000313" key="3">
    <source>
        <dbReference type="Proteomes" id="UP001239782"/>
    </source>
</evidence>
<dbReference type="InterPro" id="IPR006597">
    <property type="entry name" value="Sel1-like"/>
</dbReference>
<name>A0AA51X839_9GAMM</name>
<dbReference type="AlphaFoldDB" id="A0AA51X839"/>
<dbReference type="Proteomes" id="UP001239782">
    <property type="component" value="Chromosome"/>
</dbReference>
<dbReference type="PANTHER" id="PTHR11102:SF160">
    <property type="entry name" value="ERAD-ASSOCIATED E3 UBIQUITIN-PROTEIN LIGASE COMPONENT HRD3"/>
    <property type="match status" value="1"/>
</dbReference>
<dbReference type="KEGG" id="plei:Q9312_08190"/>
<reference evidence="2 3" key="1">
    <citation type="submission" date="2023-08" db="EMBL/GenBank/DDBJ databases">
        <title>Pleionea litopenaei sp. nov., isolated from stomach of juvenile Litopenaeus vannamei.</title>
        <authorList>
            <person name="Rho A.M."/>
            <person name="Hwang C.Y."/>
        </authorList>
    </citation>
    <scope>NUCLEOTIDE SEQUENCE [LARGE SCALE GENOMIC DNA]</scope>
    <source>
        <strain evidence="2 3">HL-JVS1</strain>
    </source>
</reference>
<dbReference type="PANTHER" id="PTHR11102">
    <property type="entry name" value="SEL-1-LIKE PROTEIN"/>
    <property type="match status" value="1"/>
</dbReference>
<dbReference type="Gene3D" id="1.25.40.10">
    <property type="entry name" value="Tetratricopeptide repeat domain"/>
    <property type="match status" value="1"/>
</dbReference>
<keyword evidence="3" id="KW-1185">Reference proteome</keyword>
<dbReference type="PROSITE" id="PS51257">
    <property type="entry name" value="PROKAR_LIPOPROTEIN"/>
    <property type="match status" value="1"/>
</dbReference>
<sequence length="166" mass="18715">MSLRNLNSWKLLMSSAGVLLLSSCANMTNLEKSLSTLAEEAEQGDMNSAHALCYRYSNGVDAPSDDEQAAKWCTLAAATQNPKSMTLLADLYYEGRGVEQDYKKAARLYYFAAQNGIEKAMFMLYQHYHNGYGVARDETEAKYYLNRAADRKYLPAIKLKQELLLQ</sequence>
<dbReference type="RefSeq" id="WP_309204103.1">
    <property type="nucleotide sequence ID" value="NZ_CP133548.1"/>
</dbReference>
<protein>
    <submittedName>
        <fullName evidence="2">Tetratricopeptide repeat protein</fullName>
    </submittedName>
</protein>
<dbReference type="SMART" id="SM00671">
    <property type="entry name" value="SEL1"/>
    <property type="match status" value="3"/>
</dbReference>
<dbReference type="InterPro" id="IPR011990">
    <property type="entry name" value="TPR-like_helical_dom_sf"/>
</dbReference>
<dbReference type="Pfam" id="PF08238">
    <property type="entry name" value="Sel1"/>
    <property type="match status" value="3"/>
</dbReference>
<organism evidence="2 3">
    <name type="scientific">Pleionea litopenaei</name>
    <dbReference type="NCBI Taxonomy" id="3070815"/>
    <lineage>
        <taxon>Bacteria</taxon>
        <taxon>Pseudomonadati</taxon>
        <taxon>Pseudomonadota</taxon>
        <taxon>Gammaproteobacteria</taxon>
        <taxon>Oceanospirillales</taxon>
        <taxon>Pleioneaceae</taxon>
        <taxon>Pleionea</taxon>
    </lineage>
</organism>
<feature type="signal peptide" evidence="1">
    <location>
        <begin position="1"/>
        <end position="27"/>
    </location>
</feature>
<evidence type="ECO:0000313" key="2">
    <source>
        <dbReference type="EMBL" id="WMS88883.1"/>
    </source>
</evidence>